<dbReference type="Gramene" id="Ma09_t23800.1">
    <property type="protein sequence ID" value="Ma09_p23800.1"/>
    <property type="gene ID" value="Ma09_g23800"/>
</dbReference>
<dbReference type="EMBL" id="HG996474">
    <property type="protein sequence ID" value="CAG1836274.1"/>
    <property type="molecule type" value="Genomic_DNA"/>
</dbReference>
<gene>
    <name evidence="1" type="ORF">GSMUA_242430.1</name>
</gene>
<organism evidence="2 3">
    <name type="scientific">Musa acuminata subsp. malaccensis</name>
    <name type="common">Wild banana</name>
    <name type="synonym">Musa malaccensis</name>
    <dbReference type="NCBI Taxonomy" id="214687"/>
    <lineage>
        <taxon>Eukaryota</taxon>
        <taxon>Viridiplantae</taxon>
        <taxon>Streptophyta</taxon>
        <taxon>Embryophyta</taxon>
        <taxon>Tracheophyta</taxon>
        <taxon>Spermatophyta</taxon>
        <taxon>Magnoliopsida</taxon>
        <taxon>Liliopsida</taxon>
        <taxon>Zingiberales</taxon>
        <taxon>Musaceae</taxon>
        <taxon>Musa</taxon>
    </lineage>
</organism>
<evidence type="ECO:0000313" key="1">
    <source>
        <dbReference type="EMBL" id="CAG1836274.1"/>
    </source>
</evidence>
<dbReference type="AlphaFoldDB" id="A0A804KN05"/>
<protein>
    <submittedName>
        <fullName evidence="1">(wild Malaysian banana) hypothetical protein</fullName>
    </submittedName>
</protein>
<evidence type="ECO:0000313" key="3">
    <source>
        <dbReference type="Proteomes" id="UP000012960"/>
    </source>
</evidence>
<proteinExistence type="predicted"/>
<reference evidence="1" key="1">
    <citation type="submission" date="2021-03" db="EMBL/GenBank/DDBJ databases">
        <authorList>
            <consortium name="Genoscope - CEA"/>
            <person name="William W."/>
        </authorList>
    </citation>
    <scope>NUCLEOTIDE SEQUENCE</scope>
    <source>
        <strain evidence="1">Doubled-haploid Pahang</strain>
    </source>
</reference>
<dbReference type="Proteomes" id="UP000012960">
    <property type="component" value="Unplaced"/>
</dbReference>
<sequence>MCELGFLLRFSCVCSKMILKDILSLRSLLKIKRILNRNISWRRLLISKEQIFLYMDNGLSMVIPR</sequence>
<name>A0A804KN05_MUSAM</name>
<keyword evidence="3" id="KW-1185">Reference proteome</keyword>
<dbReference type="InParanoid" id="A0A804KN05"/>
<reference evidence="2" key="2">
    <citation type="submission" date="2021-05" db="UniProtKB">
        <authorList>
            <consortium name="EnsemblPlants"/>
        </authorList>
    </citation>
    <scope>IDENTIFICATION</scope>
    <source>
        <strain evidence="2">subsp. malaccensis</strain>
    </source>
</reference>
<accession>A0A804KN05</accession>
<evidence type="ECO:0000313" key="2">
    <source>
        <dbReference type="EnsemblPlants" id="Ma09_p23800.1"/>
    </source>
</evidence>
<dbReference type="EnsemblPlants" id="Ma09_t23800.1">
    <property type="protein sequence ID" value="Ma09_p23800.1"/>
    <property type="gene ID" value="Ma09_g23800"/>
</dbReference>